<keyword evidence="13" id="KW-0675">Receptor</keyword>
<dbReference type="RefSeq" id="WP_344786709.1">
    <property type="nucleotide sequence ID" value="NZ_BAABCA010000001.1"/>
</dbReference>
<evidence type="ECO:0000313" key="13">
    <source>
        <dbReference type="EMBL" id="GAA4232458.1"/>
    </source>
</evidence>
<keyword evidence="4 8" id="KW-0812">Transmembrane</keyword>
<keyword evidence="3 8" id="KW-1134">Transmembrane beta strand</keyword>
<dbReference type="Pfam" id="PF00593">
    <property type="entry name" value="TonB_dep_Rec_b-barrel"/>
    <property type="match status" value="1"/>
</dbReference>
<feature type="domain" description="TonB-dependent receptor-like beta-barrel" evidence="11">
    <location>
        <begin position="373"/>
        <end position="768"/>
    </location>
</feature>
<evidence type="ECO:0000256" key="9">
    <source>
        <dbReference type="RuleBase" id="RU003357"/>
    </source>
</evidence>
<feature type="chain" id="PRO_5047358198" evidence="10">
    <location>
        <begin position="28"/>
        <end position="1033"/>
    </location>
</feature>
<keyword evidence="5 9" id="KW-0798">TonB box</keyword>
<keyword evidence="6 8" id="KW-0472">Membrane</keyword>
<evidence type="ECO:0000256" key="5">
    <source>
        <dbReference type="ARBA" id="ARBA00023077"/>
    </source>
</evidence>
<evidence type="ECO:0000256" key="3">
    <source>
        <dbReference type="ARBA" id="ARBA00022452"/>
    </source>
</evidence>
<dbReference type="NCBIfam" id="TIGR04056">
    <property type="entry name" value="OMP_RagA_SusC"/>
    <property type="match status" value="1"/>
</dbReference>
<dbReference type="EMBL" id="BAABCA010000001">
    <property type="protein sequence ID" value="GAA4232458.1"/>
    <property type="molecule type" value="Genomic_DNA"/>
</dbReference>
<dbReference type="Gene3D" id="2.40.170.20">
    <property type="entry name" value="TonB-dependent receptor, beta-barrel domain"/>
    <property type="match status" value="1"/>
</dbReference>
<protein>
    <submittedName>
        <fullName evidence="13">TonB-dependent receptor</fullName>
    </submittedName>
</protein>
<evidence type="ECO:0000256" key="1">
    <source>
        <dbReference type="ARBA" id="ARBA00004571"/>
    </source>
</evidence>
<evidence type="ECO:0000256" key="2">
    <source>
        <dbReference type="ARBA" id="ARBA00022448"/>
    </source>
</evidence>
<dbReference type="Pfam" id="PF13715">
    <property type="entry name" value="CarbopepD_reg_2"/>
    <property type="match status" value="1"/>
</dbReference>
<dbReference type="InterPro" id="IPR012910">
    <property type="entry name" value="Plug_dom"/>
</dbReference>
<dbReference type="SUPFAM" id="SSF49464">
    <property type="entry name" value="Carboxypeptidase regulatory domain-like"/>
    <property type="match status" value="1"/>
</dbReference>
<evidence type="ECO:0000256" key="10">
    <source>
        <dbReference type="SAM" id="SignalP"/>
    </source>
</evidence>
<feature type="signal peptide" evidence="10">
    <location>
        <begin position="1"/>
        <end position="27"/>
    </location>
</feature>
<reference evidence="14" key="1">
    <citation type="journal article" date="2019" name="Int. J. Syst. Evol. Microbiol.">
        <title>The Global Catalogue of Microorganisms (GCM) 10K type strain sequencing project: providing services to taxonomists for standard genome sequencing and annotation.</title>
        <authorList>
            <consortium name="The Broad Institute Genomics Platform"/>
            <consortium name="The Broad Institute Genome Sequencing Center for Infectious Disease"/>
            <person name="Wu L."/>
            <person name="Ma J."/>
        </authorList>
    </citation>
    <scope>NUCLEOTIDE SEQUENCE [LARGE SCALE GENOMIC DNA]</scope>
    <source>
        <strain evidence="14">JCM 17630</strain>
    </source>
</reference>
<comment type="subcellular location">
    <subcellularLocation>
        <location evidence="1 8">Cell outer membrane</location>
        <topology evidence="1 8">Multi-pass membrane protein</topology>
    </subcellularLocation>
</comment>
<dbReference type="Gene3D" id="2.60.40.1120">
    <property type="entry name" value="Carboxypeptidase-like, regulatory domain"/>
    <property type="match status" value="1"/>
</dbReference>
<comment type="caution">
    <text evidence="13">The sequence shown here is derived from an EMBL/GenBank/DDBJ whole genome shotgun (WGS) entry which is preliminary data.</text>
</comment>
<keyword evidence="10" id="KW-0732">Signal</keyword>
<feature type="domain" description="TonB-dependent receptor plug" evidence="12">
    <location>
        <begin position="119"/>
        <end position="225"/>
    </location>
</feature>
<dbReference type="Gene3D" id="2.170.130.10">
    <property type="entry name" value="TonB-dependent receptor, plug domain"/>
    <property type="match status" value="1"/>
</dbReference>
<sequence>MKRQKLKLINASALLLFLTLGMGWVHAQSKTIKGVVSAEGGLPLPGVTILIKGTTSGTVTDFDGNYELTANPNDVLAFSYIGYTSQEASVGNKTTINIILSENLSQLDEVVVVGYGTQKKKEVTGAVAKISAEELLESPVSDIAAALQGKVAGVNVQAASGRPGSSSNIQIRGLVSLNGGEPLYVVDNIPQEGNPNIAPEQIESIDILKDGASASVYGVRAAGGVILITTKKGKAGNMKVDISTYTGIQNITSGPPLANTAGHLYNRETTAEAAGGEPNTFFLDANALDWDTNFVEEVTNNNAFIQNVTANISGGSDNLTFNFNTNYFKQDGVIKVSDFDRLTNRITGQFNKGKFKAFASMSMTQENRNQEPFNFYQYGVGQLPHTRPFNAIESQGNAVVLDVENEVFFSFLSRQLDNVDERENNNYSIALNLEYEIVDGLKYKLNMGRNQFNFFRKFFQPQYLAIDRTGRINESASRLNASLQEFYNFAKRETIEHILNYNKSFGKHNLDLLAVASYERFENRNISVGVLYDDIASNDVQVLSNGADGIKPTGNNFKNTIAGKLARVQYNYDGKYLLSASYRRDGSSRFPSNNRYADFLGVSAGWNVSDENWFNVEAINSLKLRGSMAETGFNNIGDYRFQQLIETGVNYPFGLDEDIVFGQTQRKYSNPDVAWETTISRNIGLELGLFNNKLNITADVYQNDKEDMLINQRLAPSTGTWQPFAEGAYNTIPVNAGNMVNRGIELGISYRDQIGKDFKYNISGVFSKNENEVTELDGVTRGFANGFINVNVPTGEATTFLEVGREAYAFFLFQNDGVIKTAEELAEYQLLDNSAGVVSTPQIGDMRYKDVSGPDGVPDGALTEDDRIYSGSGIPNFDVGLNLNMNYKNWDLACQLFYSNGAKIYNGGKNIAYTFGRHQDQVFQWTPQNPDSNIPTYRQTSGHSNIKPSSDYWLEDGTYLRVRTLSIGYTVPGTEKIGIEKFRVFLNSLNPFTFTEYNGYDPEVGGNGITNRGIDFGNYPVSRQFMMGLQLSF</sequence>
<proteinExistence type="inferred from homology"/>
<comment type="similarity">
    <text evidence="8 9">Belongs to the TonB-dependent receptor family.</text>
</comment>
<evidence type="ECO:0000256" key="8">
    <source>
        <dbReference type="PROSITE-ProRule" id="PRU01360"/>
    </source>
</evidence>
<dbReference type="InterPro" id="IPR023996">
    <property type="entry name" value="TonB-dep_OMP_SusC/RagA"/>
</dbReference>
<evidence type="ECO:0000256" key="4">
    <source>
        <dbReference type="ARBA" id="ARBA00022692"/>
    </source>
</evidence>
<dbReference type="InterPro" id="IPR036942">
    <property type="entry name" value="Beta-barrel_TonB_sf"/>
</dbReference>
<evidence type="ECO:0000256" key="7">
    <source>
        <dbReference type="ARBA" id="ARBA00023237"/>
    </source>
</evidence>
<evidence type="ECO:0000313" key="14">
    <source>
        <dbReference type="Proteomes" id="UP001501496"/>
    </source>
</evidence>
<organism evidence="13 14">
    <name type="scientific">Postechiella marina</name>
    <dbReference type="NCBI Taxonomy" id="943941"/>
    <lineage>
        <taxon>Bacteria</taxon>
        <taxon>Pseudomonadati</taxon>
        <taxon>Bacteroidota</taxon>
        <taxon>Flavobacteriia</taxon>
        <taxon>Flavobacteriales</taxon>
        <taxon>Flavobacteriaceae</taxon>
        <taxon>Postechiella</taxon>
    </lineage>
</organism>
<dbReference type="PROSITE" id="PS52016">
    <property type="entry name" value="TONB_DEPENDENT_REC_3"/>
    <property type="match status" value="1"/>
</dbReference>
<dbReference type="InterPro" id="IPR023997">
    <property type="entry name" value="TonB-dep_OMP_SusC/RagA_CS"/>
</dbReference>
<dbReference type="InterPro" id="IPR000531">
    <property type="entry name" value="Beta-barrel_TonB"/>
</dbReference>
<keyword evidence="14" id="KW-1185">Reference proteome</keyword>
<keyword evidence="2 8" id="KW-0813">Transport</keyword>
<dbReference type="NCBIfam" id="TIGR04057">
    <property type="entry name" value="SusC_RagA_signa"/>
    <property type="match status" value="1"/>
</dbReference>
<dbReference type="Pfam" id="PF07715">
    <property type="entry name" value="Plug"/>
    <property type="match status" value="1"/>
</dbReference>
<dbReference type="InterPro" id="IPR039426">
    <property type="entry name" value="TonB-dep_rcpt-like"/>
</dbReference>
<gene>
    <name evidence="13" type="ORF">GCM10022291_07330</name>
</gene>
<accession>A0ABP8C3D1</accession>
<evidence type="ECO:0000259" key="11">
    <source>
        <dbReference type="Pfam" id="PF00593"/>
    </source>
</evidence>
<keyword evidence="7 8" id="KW-0998">Cell outer membrane</keyword>
<evidence type="ECO:0000259" key="12">
    <source>
        <dbReference type="Pfam" id="PF07715"/>
    </source>
</evidence>
<dbReference type="SUPFAM" id="SSF56935">
    <property type="entry name" value="Porins"/>
    <property type="match status" value="1"/>
</dbReference>
<dbReference type="Proteomes" id="UP001501496">
    <property type="component" value="Unassembled WGS sequence"/>
</dbReference>
<name>A0ABP8C3D1_9FLAO</name>
<evidence type="ECO:0000256" key="6">
    <source>
        <dbReference type="ARBA" id="ARBA00023136"/>
    </source>
</evidence>
<dbReference type="InterPro" id="IPR008969">
    <property type="entry name" value="CarboxyPept-like_regulatory"/>
</dbReference>
<dbReference type="InterPro" id="IPR037066">
    <property type="entry name" value="Plug_dom_sf"/>
</dbReference>